<keyword evidence="2" id="KW-0472">Membrane</keyword>
<keyword evidence="6" id="KW-1185">Reference proteome</keyword>
<evidence type="ECO:0000259" key="3">
    <source>
        <dbReference type="Pfam" id="PF04773"/>
    </source>
</evidence>
<dbReference type="PIRSF" id="PIRSF018266">
    <property type="entry name" value="FecR"/>
    <property type="match status" value="1"/>
</dbReference>
<feature type="transmembrane region" description="Helical" evidence="2">
    <location>
        <begin position="100"/>
        <end position="125"/>
    </location>
</feature>
<sequence length="338" mass="36727">MFNEGARRAGRNVITNPSFPAGDDEAHADEARRWVVRLASGDMTEDELAAFRRWRSAFPAHNNAFERERALWRALSLPAEEHRRRRGTWHDRGRRQKWSFGLATVGGVAACVVLVSAVPALSLWYQADRWTGAGIQTMALADGTKMVLDADSAVSVHYGASERRVVLLRGNAWFEVRHDGTRPFRVETPEGVTEDVGTAFELRRGSGSQSSVAVAQGAVDVRMAGSDESRAVRLRAGDALDYGPGYPGGLRYRCDADAAGAWARGIILLDNASVAGAVRTIARYRRSPVWMTGAAGVTRRISGTFRIDQPDEAISAIAVTAGLTVSRLPGGILLLRKS</sequence>
<dbReference type="PANTHER" id="PTHR30273:SF2">
    <property type="entry name" value="PROTEIN FECR"/>
    <property type="match status" value="1"/>
</dbReference>
<comment type="caution">
    <text evidence="5">The sequence shown here is derived from an EMBL/GenBank/DDBJ whole genome shotgun (WGS) entry which is preliminary data.</text>
</comment>
<feature type="domain" description="FecR protein" evidence="3">
    <location>
        <begin position="130"/>
        <end position="219"/>
    </location>
</feature>
<dbReference type="Pfam" id="PF04773">
    <property type="entry name" value="FecR"/>
    <property type="match status" value="1"/>
</dbReference>
<keyword evidence="2" id="KW-0812">Transmembrane</keyword>
<proteinExistence type="predicted"/>
<dbReference type="RefSeq" id="WP_173584956.1">
    <property type="nucleotide sequence ID" value="NZ_WOTB01000042.1"/>
</dbReference>
<dbReference type="PANTHER" id="PTHR30273">
    <property type="entry name" value="PERIPLASMIC SIGNAL SENSOR AND SIGMA FACTOR ACTIVATOR FECR-RELATED"/>
    <property type="match status" value="1"/>
</dbReference>
<evidence type="ECO:0000259" key="4">
    <source>
        <dbReference type="Pfam" id="PF16220"/>
    </source>
</evidence>
<dbReference type="Proteomes" id="UP000635278">
    <property type="component" value="Unassembled WGS sequence"/>
</dbReference>
<dbReference type="InterPro" id="IPR006860">
    <property type="entry name" value="FecR"/>
</dbReference>
<protein>
    <submittedName>
        <fullName evidence="5">DUF4880 domain-containing protein</fullName>
    </submittedName>
</protein>
<keyword evidence="2" id="KW-1133">Transmembrane helix</keyword>
<evidence type="ECO:0000256" key="1">
    <source>
        <dbReference type="SAM" id="MobiDB-lite"/>
    </source>
</evidence>
<reference evidence="5 6" key="1">
    <citation type="journal article" date="2020" name="Int. J. Syst. Evol. Microbiol.">
        <title>Novel acetic acid bacteria from cider fermentations: Acetobacter conturbans sp. nov. and Acetobacter fallax sp. nov.</title>
        <authorList>
            <person name="Sombolestani A.S."/>
            <person name="Cleenwerck I."/>
            <person name="Cnockaert M."/>
            <person name="Borremans W."/>
            <person name="Wieme A.D."/>
            <person name="De Vuyst L."/>
            <person name="Vandamme P."/>
        </authorList>
    </citation>
    <scope>NUCLEOTIDE SEQUENCE [LARGE SCALE GENOMIC DNA]</scope>
    <source>
        <strain evidence="5 6">LMG 30640</strain>
    </source>
</reference>
<organism evidence="5 6">
    <name type="scientific">Acetobacter musti</name>
    <dbReference type="NCBI Taxonomy" id="864732"/>
    <lineage>
        <taxon>Bacteria</taxon>
        <taxon>Pseudomonadati</taxon>
        <taxon>Pseudomonadota</taxon>
        <taxon>Alphaproteobacteria</taxon>
        <taxon>Acetobacterales</taxon>
        <taxon>Acetobacteraceae</taxon>
        <taxon>Acetobacter</taxon>
    </lineage>
</organism>
<feature type="region of interest" description="Disordered" evidence="1">
    <location>
        <begin position="1"/>
        <end position="24"/>
    </location>
</feature>
<evidence type="ECO:0000313" key="5">
    <source>
        <dbReference type="EMBL" id="NHN86627.1"/>
    </source>
</evidence>
<dbReference type="Gene3D" id="2.60.120.1440">
    <property type="match status" value="1"/>
</dbReference>
<dbReference type="InterPro" id="IPR012373">
    <property type="entry name" value="Ferrdict_sens_TM"/>
</dbReference>
<name>A0ABX0JTG1_9PROT</name>
<gene>
    <name evidence="5" type="ORF">GOB93_18630</name>
</gene>
<feature type="domain" description="FecR N-terminal" evidence="4">
    <location>
        <begin position="29"/>
        <end position="67"/>
    </location>
</feature>
<dbReference type="Pfam" id="PF16220">
    <property type="entry name" value="DUF4880"/>
    <property type="match status" value="1"/>
</dbReference>
<accession>A0ABX0JTG1</accession>
<dbReference type="EMBL" id="WOTB01000042">
    <property type="protein sequence ID" value="NHN86627.1"/>
    <property type="molecule type" value="Genomic_DNA"/>
</dbReference>
<dbReference type="InterPro" id="IPR032623">
    <property type="entry name" value="FecR_N"/>
</dbReference>
<evidence type="ECO:0000256" key="2">
    <source>
        <dbReference type="SAM" id="Phobius"/>
    </source>
</evidence>
<evidence type="ECO:0000313" key="6">
    <source>
        <dbReference type="Proteomes" id="UP000635278"/>
    </source>
</evidence>